<proteinExistence type="predicted"/>
<dbReference type="EMBL" id="JANBUW010000191">
    <property type="protein sequence ID" value="KAJ2848258.1"/>
    <property type="molecule type" value="Genomic_DNA"/>
</dbReference>
<dbReference type="OrthoDB" id="5569069at2759"/>
<sequence>MESTSKETSNESKDSEQSKGTDDKGPTTLKQIYGMLCWLLIDGNAQKWANAPLEACQTATQQCPHLANADAQQLLLKMQGIACKREEILQTFKQAENVPKDTRVFAGGPLFAIVDYALSGKTAQVPADEIYSLLQIHGVGKSNSGPIRNTPSALRKSPYSPPTTAEQCRLSPEHPLMQRARRLTRAEIDQMKDEMAIRREIALRDAKLLADWTALKRRELEIKELKLREFIQAHEDGTLDSLSKLEQCIKRLQDTL</sequence>
<dbReference type="Proteomes" id="UP001139887">
    <property type="component" value="Unassembled WGS sequence"/>
</dbReference>
<feature type="region of interest" description="Disordered" evidence="1">
    <location>
        <begin position="1"/>
        <end position="26"/>
    </location>
</feature>
<accession>A0A9W8IBP0</accession>
<dbReference type="AlphaFoldDB" id="A0A9W8IBP0"/>
<reference evidence="2" key="1">
    <citation type="submission" date="2022-07" db="EMBL/GenBank/DDBJ databases">
        <title>Phylogenomic reconstructions and comparative analyses of Kickxellomycotina fungi.</title>
        <authorList>
            <person name="Reynolds N.K."/>
            <person name="Stajich J.E."/>
            <person name="Barry K."/>
            <person name="Grigoriev I.V."/>
            <person name="Crous P."/>
            <person name="Smith M.E."/>
        </authorList>
    </citation>
    <scope>NUCLEOTIDE SEQUENCE</scope>
    <source>
        <strain evidence="2">NRRL 1566</strain>
    </source>
</reference>
<keyword evidence="3" id="KW-1185">Reference proteome</keyword>
<organism evidence="2 3">
    <name type="scientific">Coemansia brasiliensis</name>
    <dbReference type="NCBI Taxonomy" id="2650707"/>
    <lineage>
        <taxon>Eukaryota</taxon>
        <taxon>Fungi</taxon>
        <taxon>Fungi incertae sedis</taxon>
        <taxon>Zoopagomycota</taxon>
        <taxon>Kickxellomycotina</taxon>
        <taxon>Kickxellomycetes</taxon>
        <taxon>Kickxellales</taxon>
        <taxon>Kickxellaceae</taxon>
        <taxon>Coemansia</taxon>
    </lineage>
</organism>
<evidence type="ECO:0000256" key="1">
    <source>
        <dbReference type="SAM" id="MobiDB-lite"/>
    </source>
</evidence>
<feature type="region of interest" description="Disordered" evidence="1">
    <location>
        <begin position="144"/>
        <end position="168"/>
    </location>
</feature>
<feature type="compositionally biased region" description="Basic and acidic residues" evidence="1">
    <location>
        <begin position="1"/>
        <end position="25"/>
    </location>
</feature>
<evidence type="ECO:0000313" key="3">
    <source>
        <dbReference type="Proteomes" id="UP001139887"/>
    </source>
</evidence>
<gene>
    <name evidence="2" type="ORF">IWW36_003411</name>
</gene>
<name>A0A9W8IBP0_9FUNG</name>
<comment type="caution">
    <text evidence="2">The sequence shown here is derived from an EMBL/GenBank/DDBJ whole genome shotgun (WGS) entry which is preliminary data.</text>
</comment>
<evidence type="ECO:0000313" key="2">
    <source>
        <dbReference type="EMBL" id="KAJ2848258.1"/>
    </source>
</evidence>
<protein>
    <submittedName>
        <fullName evidence="2">Uncharacterized protein</fullName>
    </submittedName>
</protein>